<proteinExistence type="predicted"/>
<evidence type="ECO:0000313" key="1">
    <source>
        <dbReference type="EMBL" id="KAA6339267.1"/>
    </source>
</evidence>
<dbReference type="EMBL" id="SNRY01000550">
    <property type="protein sequence ID" value="KAA6339267.1"/>
    <property type="molecule type" value="Genomic_DNA"/>
</dbReference>
<protein>
    <submittedName>
        <fullName evidence="1">Uncharacterized protein</fullName>
    </submittedName>
</protein>
<accession>A0A5J4RZD8</accession>
<name>A0A5J4RZD8_9ZZZZ</name>
<reference evidence="1" key="1">
    <citation type="submission" date="2019-03" db="EMBL/GenBank/DDBJ databases">
        <title>Single cell metagenomics reveals metabolic interactions within the superorganism composed of flagellate Streblomastix strix and complex community of Bacteroidetes bacteria on its surface.</title>
        <authorList>
            <person name="Treitli S.C."/>
            <person name="Kolisko M."/>
            <person name="Husnik F."/>
            <person name="Keeling P."/>
            <person name="Hampl V."/>
        </authorList>
    </citation>
    <scope>NUCLEOTIDE SEQUENCE</scope>
    <source>
        <strain evidence="1">STM</strain>
    </source>
</reference>
<comment type="caution">
    <text evidence="1">The sequence shown here is derived from an EMBL/GenBank/DDBJ whole genome shotgun (WGS) entry which is preliminary data.</text>
</comment>
<gene>
    <name evidence="1" type="ORF">EZS27_012785</name>
</gene>
<dbReference type="AlphaFoldDB" id="A0A5J4RZD8"/>
<sequence length="58" mass="7007">MRYIHIAEEEKNHLENSYKTSLNSVVQRRCFCLLDSNDRHSIKEVSMITKFSRRSIEY</sequence>
<organism evidence="1">
    <name type="scientific">termite gut metagenome</name>
    <dbReference type="NCBI Taxonomy" id="433724"/>
    <lineage>
        <taxon>unclassified sequences</taxon>
        <taxon>metagenomes</taxon>
        <taxon>organismal metagenomes</taxon>
    </lineage>
</organism>